<accession>A0A9Q0HP85</accession>
<feature type="compositionally biased region" description="Polar residues" evidence="13">
    <location>
        <begin position="354"/>
        <end position="371"/>
    </location>
</feature>
<comment type="similarity">
    <text evidence="1">Belongs to the protein kinase superfamily. CMGC Ser/Thr protein kinase family. CDC2/CDKX subfamily.</text>
</comment>
<evidence type="ECO:0000256" key="7">
    <source>
        <dbReference type="ARBA" id="ARBA00022777"/>
    </source>
</evidence>
<dbReference type="InterPro" id="IPR011009">
    <property type="entry name" value="Kinase-like_dom_sf"/>
</dbReference>
<evidence type="ECO:0000256" key="8">
    <source>
        <dbReference type="ARBA" id="ARBA00022840"/>
    </source>
</evidence>
<feature type="binding site" evidence="11">
    <location>
        <position position="34"/>
    </location>
    <ligand>
        <name>ATP</name>
        <dbReference type="ChEBI" id="CHEBI:30616"/>
    </ligand>
</feature>
<dbReference type="AlphaFoldDB" id="A0A9Q0HP85"/>
<dbReference type="EC" id="2.7.11.22" evidence="2"/>
<dbReference type="PROSITE" id="PS00107">
    <property type="entry name" value="PROTEIN_KINASE_ATP"/>
    <property type="match status" value="1"/>
</dbReference>
<evidence type="ECO:0000256" key="10">
    <source>
        <dbReference type="ARBA" id="ARBA00048367"/>
    </source>
</evidence>
<evidence type="ECO:0000256" key="13">
    <source>
        <dbReference type="SAM" id="MobiDB-lite"/>
    </source>
</evidence>
<evidence type="ECO:0000256" key="6">
    <source>
        <dbReference type="ARBA" id="ARBA00022741"/>
    </source>
</evidence>
<sequence>MERYKVIKEVGDGTFGSVFRAVNKQSGEIVAIKKMKKKYYSWEECINLREVKSLRRMSHPNIVKLKEVIRENDILFFVFEYMECNLYQLMKNRGKPFTEAEVRNWCFQVFHALAHMHQRGYFHRDLKPENLLVTKDVIKIADFGLAREISSDPPYTEYVSTRWYRAPEVLLQASFYTSAVDMWAMGAIIAELFTLRPLFPGSNEADEMYKICSVIGTPDCETWPDGLRLAESLNFQFPVCERANLSQLIPSASEEAVSLISWLCSWDPNRRPTASEALQHSFFQPCYYIPPSLRYRTTNFEATPPSGAIEQKSINRHLVGNNFPGAKLPFNNWQPNAKAFYRTGVQRKLDMDNQASENNYVSRNNTRQSQGKLAPRNYYPNQSYNGTTKDTQRVSDMADHLSQLSVKSKVNSRVVPCDVGGGSFGSVKAPTGGVHYQVPQQVPSNFKAGGWHGQGHGYGYGYGHTDYAAEPTYQAPYARNLPSRKLVSYNHV</sequence>
<dbReference type="EMBL" id="JAMQYH010000003">
    <property type="protein sequence ID" value="KAJ1692953.1"/>
    <property type="molecule type" value="Genomic_DNA"/>
</dbReference>
<keyword evidence="4" id="KW-0597">Phosphoprotein</keyword>
<evidence type="ECO:0000256" key="5">
    <source>
        <dbReference type="ARBA" id="ARBA00022679"/>
    </source>
</evidence>
<evidence type="ECO:0000313" key="16">
    <source>
        <dbReference type="Proteomes" id="UP001151287"/>
    </source>
</evidence>
<reference evidence="15" key="1">
    <citation type="journal article" date="2022" name="Cell">
        <title>Repeat-based holocentromeres influence genome architecture and karyotype evolution.</title>
        <authorList>
            <person name="Hofstatter P.G."/>
            <person name="Thangavel G."/>
            <person name="Lux T."/>
            <person name="Neumann P."/>
            <person name="Vondrak T."/>
            <person name="Novak P."/>
            <person name="Zhang M."/>
            <person name="Costa L."/>
            <person name="Castellani M."/>
            <person name="Scott A."/>
            <person name="Toegelov H."/>
            <person name="Fuchs J."/>
            <person name="Mata-Sucre Y."/>
            <person name="Dias Y."/>
            <person name="Vanzela A.L.L."/>
            <person name="Huettel B."/>
            <person name="Almeida C.C.S."/>
            <person name="Simkova H."/>
            <person name="Souza G."/>
            <person name="Pedrosa-Harand A."/>
            <person name="Macas J."/>
            <person name="Mayer K.F.X."/>
            <person name="Houben A."/>
            <person name="Marques A."/>
        </authorList>
    </citation>
    <scope>NUCLEOTIDE SEQUENCE</scope>
    <source>
        <strain evidence="15">RhyBre1mFocal</strain>
    </source>
</reference>
<dbReference type="InterPro" id="IPR050117">
    <property type="entry name" value="MAPK"/>
</dbReference>
<feature type="region of interest" description="Disordered" evidence="13">
    <location>
        <begin position="354"/>
        <end position="389"/>
    </location>
</feature>
<evidence type="ECO:0000256" key="12">
    <source>
        <dbReference type="RuleBase" id="RU000304"/>
    </source>
</evidence>
<evidence type="ECO:0000256" key="2">
    <source>
        <dbReference type="ARBA" id="ARBA00012425"/>
    </source>
</evidence>
<dbReference type="PROSITE" id="PS50011">
    <property type="entry name" value="PROTEIN_KINASE_DOM"/>
    <property type="match status" value="1"/>
</dbReference>
<dbReference type="Proteomes" id="UP001151287">
    <property type="component" value="Unassembled WGS sequence"/>
</dbReference>
<dbReference type="GO" id="GO:0005524">
    <property type="term" value="F:ATP binding"/>
    <property type="evidence" value="ECO:0007669"/>
    <property type="project" value="UniProtKB-UniRule"/>
</dbReference>
<evidence type="ECO:0000256" key="3">
    <source>
        <dbReference type="ARBA" id="ARBA00022527"/>
    </source>
</evidence>
<dbReference type="FunFam" id="3.30.200.20:FF:000262">
    <property type="entry name" value="cyclin-dependent kinase F-4-like"/>
    <property type="match status" value="1"/>
</dbReference>
<keyword evidence="7" id="KW-0418">Kinase</keyword>
<comment type="catalytic activity">
    <reaction evidence="10">
        <text>L-seryl-[protein] + ATP = O-phospho-L-seryl-[protein] + ADP + H(+)</text>
        <dbReference type="Rhea" id="RHEA:17989"/>
        <dbReference type="Rhea" id="RHEA-COMP:9863"/>
        <dbReference type="Rhea" id="RHEA-COMP:11604"/>
        <dbReference type="ChEBI" id="CHEBI:15378"/>
        <dbReference type="ChEBI" id="CHEBI:29999"/>
        <dbReference type="ChEBI" id="CHEBI:30616"/>
        <dbReference type="ChEBI" id="CHEBI:83421"/>
        <dbReference type="ChEBI" id="CHEBI:456216"/>
        <dbReference type="EC" id="2.7.11.22"/>
    </reaction>
</comment>
<name>A0A9Q0HP85_9POAL</name>
<keyword evidence="8 11" id="KW-0067">ATP-binding</keyword>
<protein>
    <recommendedName>
        <fullName evidence="2">cyclin-dependent kinase</fullName>
        <ecNumber evidence="2">2.7.11.22</ecNumber>
    </recommendedName>
</protein>
<feature type="compositionally biased region" description="Polar residues" evidence="13">
    <location>
        <begin position="379"/>
        <end position="389"/>
    </location>
</feature>
<dbReference type="SUPFAM" id="SSF56112">
    <property type="entry name" value="Protein kinase-like (PK-like)"/>
    <property type="match status" value="1"/>
</dbReference>
<gene>
    <name evidence="15" type="ORF">LUZ63_009651</name>
</gene>
<dbReference type="SMART" id="SM00220">
    <property type="entry name" value="S_TKc"/>
    <property type="match status" value="1"/>
</dbReference>
<evidence type="ECO:0000313" key="15">
    <source>
        <dbReference type="EMBL" id="KAJ1692953.1"/>
    </source>
</evidence>
<dbReference type="Gene3D" id="3.30.200.20">
    <property type="entry name" value="Phosphorylase Kinase, domain 1"/>
    <property type="match status" value="1"/>
</dbReference>
<evidence type="ECO:0000259" key="14">
    <source>
        <dbReference type="PROSITE" id="PS50011"/>
    </source>
</evidence>
<dbReference type="InterPro" id="IPR000719">
    <property type="entry name" value="Prot_kinase_dom"/>
</dbReference>
<proteinExistence type="inferred from homology"/>
<dbReference type="OrthoDB" id="2158884at2759"/>
<keyword evidence="5" id="KW-0808">Transferase</keyword>
<keyword evidence="16" id="KW-1185">Reference proteome</keyword>
<dbReference type="PROSITE" id="PS00108">
    <property type="entry name" value="PROTEIN_KINASE_ST"/>
    <property type="match status" value="1"/>
</dbReference>
<evidence type="ECO:0000256" key="11">
    <source>
        <dbReference type="PROSITE-ProRule" id="PRU10141"/>
    </source>
</evidence>
<dbReference type="FunFam" id="1.10.510.10:FF:000104">
    <property type="entry name" value="serine/threonine-protein kinase MAK isoform X1"/>
    <property type="match status" value="1"/>
</dbReference>
<dbReference type="Pfam" id="PF00069">
    <property type="entry name" value="Pkinase"/>
    <property type="match status" value="1"/>
</dbReference>
<evidence type="ECO:0000256" key="1">
    <source>
        <dbReference type="ARBA" id="ARBA00006485"/>
    </source>
</evidence>
<comment type="caution">
    <text evidence="15">The sequence shown here is derived from an EMBL/GenBank/DDBJ whole genome shotgun (WGS) entry which is preliminary data.</text>
</comment>
<evidence type="ECO:0000256" key="9">
    <source>
        <dbReference type="ARBA" id="ARBA00047811"/>
    </source>
</evidence>
<dbReference type="PANTHER" id="PTHR24055">
    <property type="entry name" value="MITOGEN-ACTIVATED PROTEIN KINASE"/>
    <property type="match status" value="1"/>
</dbReference>
<feature type="domain" description="Protein kinase" evidence="14">
    <location>
        <begin position="4"/>
        <end position="283"/>
    </location>
</feature>
<dbReference type="GO" id="GO:0004693">
    <property type="term" value="F:cyclin-dependent protein serine/threonine kinase activity"/>
    <property type="evidence" value="ECO:0007669"/>
    <property type="project" value="UniProtKB-EC"/>
</dbReference>
<dbReference type="InterPro" id="IPR008271">
    <property type="entry name" value="Ser/Thr_kinase_AS"/>
</dbReference>
<keyword evidence="3 12" id="KW-0723">Serine/threonine-protein kinase</keyword>
<evidence type="ECO:0000256" key="4">
    <source>
        <dbReference type="ARBA" id="ARBA00022553"/>
    </source>
</evidence>
<keyword evidence="6 11" id="KW-0547">Nucleotide-binding</keyword>
<organism evidence="15 16">
    <name type="scientific">Rhynchospora breviuscula</name>
    <dbReference type="NCBI Taxonomy" id="2022672"/>
    <lineage>
        <taxon>Eukaryota</taxon>
        <taxon>Viridiplantae</taxon>
        <taxon>Streptophyta</taxon>
        <taxon>Embryophyta</taxon>
        <taxon>Tracheophyta</taxon>
        <taxon>Spermatophyta</taxon>
        <taxon>Magnoliopsida</taxon>
        <taxon>Liliopsida</taxon>
        <taxon>Poales</taxon>
        <taxon>Cyperaceae</taxon>
        <taxon>Cyperoideae</taxon>
        <taxon>Rhynchosporeae</taxon>
        <taxon>Rhynchospora</taxon>
    </lineage>
</organism>
<dbReference type="CDD" id="cd07830">
    <property type="entry name" value="STKc_MAK_like"/>
    <property type="match status" value="1"/>
</dbReference>
<dbReference type="InterPro" id="IPR017441">
    <property type="entry name" value="Protein_kinase_ATP_BS"/>
</dbReference>
<dbReference type="Gene3D" id="1.10.510.10">
    <property type="entry name" value="Transferase(Phosphotransferase) domain 1"/>
    <property type="match status" value="1"/>
</dbReference>
<comment type="catalytic activity">
    <reaction evidence="9">
        <text>L-threonyl-[protein] + ATP = O-phospho-L-threonyl-[protein] + ADP + H(+)</text>
        <dbReference type="Rhea" id="RHEA:46608"/>
        <dbReference type="Rhea" id="RHEA-COMP:11060"/>
        <dbReference type="Rhea" id="RHEA-COMP:11605"/>
        <dbReference type="ChEBI" id="CHEBI:15378"/>
        <dbReference type="ChEBI" id="CHEBI:30013"/>
        <dbReference type="ChEBI" id="CHEBI:30616"/>
        <dbReference type="ChEBI" id="CHEBI:61977"/>
        <dbReference type="ChEBI" id="CHEBI:456216"/>
        <dbReference type="EC" id="2.7.11.22"/>
    </reaction>
</comment>